<evidence type="ECO:0000256" key="1">
    <source>
        <dbReference type="SAM" id="MobiDB-lite"/>
    </source>
</evidence>
<reference evidence="2" key="1">
    <citation type="submission" date="2021-02" db="EMBL/GenBank/DDBJ databases">
        <authorList>
            <person name="Nowell W R."/>
        </authorList>
    </citation>
    <scope>NUCLEOTIDE SEQUENCE</scope>
</reference>
<feature type="non-terminal residue" evidence="2">
    <location>
        <position position="54"/>
    </location>
</feature>
<protein>
    <submittedName>
        <fullName evidence="2">Uncharacterized protein</fullName>
    </submittedName>
</protein>
<feature type="region of interest" description="Disordered" evidence="1">
    <location>
        <begin position="33"/>
        <end position="54"/>
    </location>
</feature>
<gene>
    <name evidence="2" type="ORF">UJA718_LOCUS50669</name>
</gene>
<accession>A0A822B4J1</accession>
<dbReference type="EMBL" id="CAJOBP010115087">
    <property type="protein sequence ID" value="CAF5012328.1"/>
    <property type="molecule type" value="Genomic_DNA"/>
</dbReference>
<keyword evidence="3" id="KW-1185">Reference proteome</keyword>
<feature type="non-terminal residue" evidence="2">
    <location>
        <position position="1"/>
    </location>
</feature>
<evidence type="ECO:0000313" key="3">
    <source>
        <dbReference type="Proteomes" id="UP000663873"/>
    </source>
</evidence>
<dbReference type="AlphaFoldDB" id="A0A822B4J1"/>
<dbReference type="Proteomes" id="UP000663873">
    <property type="component" value="Unassembled WGS sequence"/>
</dbReference>
<evidence type="ECO:0000313" key="2">
    <source>
        <dbReference type="EMBL" id="CAF5012328.1"/>
    </source>
</evidence>
<comment type="caution">
    <text evidence="2">The sequence shown here is derived from an EMBL/GenBank/DDBJ whole genome shotgun (WGS) entry which is preliminary data.</text>
</comment>
<sequence length="54" mass="5996">YQALQEHLQIEGHEPFLDENIEEFLKEYSSGNLTSLTATNNNSNSSSSTPPTLV</sequence>
<name>A0A822B4J1_9BILA</name>
<proteinExistence type="predicted"/>
<organism evidence="2 3">
    <name type="scientific">Rotaria socialis</name>
    <dbReference type="NCBI Taxonomy" id="392032"/>
    <lineage>
        <taxon>Eukaryota</taxon>
        <taxon>Metazoa</taxon>
        <taxon>Spiralia</taxon>
        <taxon>Gnathifera</taxon>
        <taxon>Rotifera</taxon>
        <taxon>Eurotatoria</taxon>
        <taxon>Bdelloidea</taxon>
        <taxon>Philodinida</taxon>
        <taxon>Philodinidae</taxon>
        <taxon>Rotaria</taxon>
    </lineage>
</organism>